<dbReference type="GO" id="GO:0006508">
    <property type="term" value="P:proteolysis"/>
    <property type="evidence" value="ECO:0007669"/>
    <property type="project" value="UniProtKB-KW"/>
</dbReference>
<keyword evidence="2 7" id="KW-0121">Carboxypeptidase</keyword>
<dbReference type="EMBL" id="MU151833">
    <property type="protein sequence ID" value="KAF9441634.1"/>
    <property type="molecule type" value="Genomic_DNA"/>
</dbReference>
<keyword evidence="8" id="KW-1185">Reference proteome</keyword>
<dbReference type="InterPro" id="IPR033124">
    <property type="entry name" value="Ser_caboxypep_his_AS"/>
</dbReference>
<evidence type="ECO:0000256" key="1">
    <source>
        <dbReference type="ARBA" id="ARBA00009431"/>
    </source>
</evidence>
<evidence type="ECO:0000256" key="3">
    <source>
        <dbReference type="ARBA" id="ARBA00022670"/>
    </source>
</evidence>
<organism evidence="7 8">
    <name type="scientific">Macrolepiota fuliginosa MF-IS2</name>
    <dbReference type="NCBI Taxonomy" id="1400762"/>
    <lineage>
        <taxon>Eukaryota</taxon>
        <taxon>Fungi</taxon>
        <taxon>Dikarya</taxon>
        <taxon>Basidiomycota</taxon>
        <taxon>Agaricomycotina</taxon>
        <taxon>Agaricomycetes</taxon>
        <taxon>Agaricomycetidae</taxon>
        <taxon>Agaricales</taxon>
        <taxon>Agaricineae</taxon>
        <taxon>Agaricaceae</taxon>
        <taxon>Macrolepiota</taxon>
    </lineage>
</organism>
<evidence type="ECO:0000256" key="2">
    <source>
        <dbReference type="ARBA" id="ARBA00022645"/>
    </source>
</evidence>
<dbReference type="Pfam" id="PF00450">
    <property type="entry name" value="Peptidase_S10"/>
    <property type="match status" value="1"/>
</dbReference>
<evidence type="ECO:0000256" key="6">
    <source>
        <dbReference type="SAM" id="SignalP"/>
    </source>
</evidence>
<feature type="chain" id="PRO_5040444345" evidence="6">
    <location>
        <begin position="23"/>
        <end position="559"/>
    </location>
</feature>
<comment type="similarity">
    <text evidence="1">Belongs to the peptidase S10 family.</text>
</comment>
<dbReference type="Proteomes" id="UP000807342">
    <property type="component" value="Unassembled WGS sequence"/>
</dbReference>
<dbReference type="InterPro" id="IPR029058">
    <property type="entry name" value="AB_hydrolase_fold"/>
</dbReference>
<dbReference type="AlphaFoldDB" id="A0A9P5WZ04"/>
<proteinExistence type="inferred from homology"/>
<dbReference type="PANTHER" id="PTHR11802">
    <property type="entry name" value="SERINE PROTEASE FAMILY S10 SERINE CARBOXYPEPTIDASE"/>
    <property type="match status" value="1"/>
</dbReference>
<comment type="caution">
    <text evidence="7">The sequence shown here is derived from an EMBL/GenBank/DDBJ whole genome shotgun (WGS) entry which is preliminary data.</text>
</comment>
<evidence type="ECO:0000256" key="5">
    <source>
        <dbReference type="ARBA" id="ARBA00023180"/>
    </source>
</evidence>
<keyword evidence="4" id="KW-0378">Hydrolase</keyword>
<keyword evidence="5" id="KW-0325">Glycoprotein</keyword>
<dbReference type="SUPFAM" id="SSF53474">
    <property type="entry name" value="alpha/beta-Hydrolases"/>
    <property type="match status" value="1"/>
</dbReference>
<dbReference type="Gene3D" id="3.40.50.1820">
    <property type="entry name" value="alpha/beta hydrolase"/>
    <property type="match status" value="1"/>
</dbReference>
<dbReference type="OrthoDB" id="443318at2759"/>
<evidence type="ECO:0000313" key="7">
    <source>
        <dbReference type="EMBL" id="KAF9441634.1"/>
    </source>
</evidence>
<dbReference type="PROSITE" id="PS00560">
    <property type="entry name" value="CARBOXYPEPT_SER_HIS"/>
    <property type="match status" value="1"/>
</dbReference>
<keyword evidence="3" id="KW-0645">Protease</keyword>
<gene>
    <name evidence="7" type="ORF">P691DRAFT_715017</name>
</gene>
<reference evidence="7" key="1">
    <citation type="submission" date="2020-11" db="EMBL/GenBank/DDBJ databases">
        <authorList>
            <consortium name="DOE Joint Genome Institute"/>
            <person name="Ahrendt S."/>
            <person name="Riley R."/>
            <person name="Andreopoulos W."/>
            <person name="Labutti K."/>
            <person name="Pangilinan J."/>
            <person name="Ruiz-Duenas F.J."/>
            <person name="Barrasa J.M."/>
            <person name="Sanchez-Garcia M."/>
            <person name="Camarero S."/>
            <person name="Miyauchi S."/>
            <person name="Serrano A."/>
            <person name="Linde D."/>
            <person name="Babiker R."/>
            <person name="Drula E."/>
            <person name="Ayuso-Fernandez I."/>
            <person name="Pacheco R."/>
            <person name="Padilla G."/>
            <person name="Ferreira P."/>
            <person name="Barriuso J."/>
            <person name="Kellner H."/>
            <person name="Castanera R."/>
            <person name="Alfaro M."/>
            <person name="Ramirez L."/>
            <person name="Pisabarro A.G."/>
            <person name="Kuo A."/>
            <person name="Tritt A."/>
            <person name="Lipzen A."/>
            <person name="He G."/>
            <person name="Yan M."/>
            <person name="Ng V."/>
            <person name="Cullen D."/>
            <person name="Martin F."/>
            <person name="Rosso M.-N."/>
            <person name="Henrissat B."/>
            <person name="Hibbett D."/>
            <person name="Martinez A.T."/>
            <person name="Grigoriev I.V."/>
        </authorList>
    </citation>
    <scope>NUCLEOTIDE SEQUENCE</scope>
    <source>
        <strain evidence="7">MF-IS2</strain>
    </source>
</reference>
<sequence>MKSRSSLSLLALVLLCCSAISATPYPDSTQVVLNQSPPETGDGVKHSVLDHVENKKKEILKGKANTQKWIYAGKEYVRQDDLLYELVSHPALTAYQLKVVEPELCDPSVKQYSGYLDIANDKHLLFWFFELGNSPKDSPLLLWLNGGPGGSSSTGLLFELGPCTIVDDGRNTVHNPFSWNSHANIIFLDQPVNVGFSYADNGTTVSSSPVAGKDAHAFLELFLNRFPQYSTQPFHIAAKSYGGTYAPNIAKTIHDTNRQLAVAPIPGLKHINLASVVLGNGFTDPYIQMASVPDYVCEGPFPIYDDPQGPQCRSLRNKASICRRLVKACYLFNSWLACTPANLYCDTLFTSLMQTGLNPMDVRKKCDRQKDGDICYKQMQWVETWMNDPKNKIALGANPNRKFESVNLEVNRAFTMTGDGMHNSASLLPDLINSGIRLLVYAGNADMMCNYMGNERWVEQLETQFFEEFRTTKPVPWIIPESGIEAGEFRSAGGGGITAGNITFVNVFNAGHMVPLDQPEAALDLITRWVTGTPLSSGGDGVLRDANIPLAWAGCGNGR</sequence>
<name>A0A9P5WZ04_9AGAR</name>
<dbReference type="PANTHER" id="PTHR11802:SF452">
    <property type="entry name" value="CARBOXYPEPTIDASE"/>
    <property type="match status" value="1"/>
</dbReference>
<accession>A0A9P5WZ04</accession>
<dbReference type="Gene3D" id="1.10.287.410">
    <property type="match status" value="1"/>
</dbReference>
<dbReference type="GO" id="GO:0000324">
    <property type="term" value="C:fungal-type vacuole"/>
    <property type="evidence" value="ECO:0007669"/>
    <property type="project" value="TreeGrafter"/>
</dbReference>
<evidence type="ECO:0000256" key="4">
    <source>
        <dbReference type="ARBA" id="ARBA00022801"/>
    </source>
</evidence>
<dbReference type="PRINTS" id="PR00724">
    <property type="entry name" value="CRBOXYPTASEC"/>
</dbReference>
<feature type="signal peptide" evidence="6">
    <location>
        <begin position="1"/>
        <end position="22"/>
    </location>
</feature>
<keyword evidence="6" id="KW-0732">Signal</keyword>
<protein>
    <submittedName>
        <fullName evidence="7">Carboxypeptidase C</fullName>
    </submittedName>
</protein>
<evidence type="ECO:0000313" key="8">
    <source>
        <dbReference type="Proteomes" id="UP000807342"/>
    </source>
</evidence>
<dbReference type="GO" id="GO:0004185">
    <property type="term" value="F:serine-type carboxypeptidase activity"/>
    <property type="evidence" value="ECO:0007669"/>
    <property type="project" value="InterPro"/>
</dbReference>
<dbReference type="InterPro" id="IPR001563">
    <property type="entry name" value="Peptidase_S10"/>
</dbReference>